<evidence type="ECO:0000256" key="2">
    <source>
        <dbReference type="ARBA" id="ARBA00011881"/>
    </source>
</evidence>
<dbReference type="AlphaFoldDB" id="A0ABD0YWX2"/>
<dbReference type="InterPro" id="IPR012338">
    <property type="entry name" value="Beta-lactam/transpept-like"/>
</dbReference>
<dbReference type="Gene3D" id="3.40.710.10">
    <property type="entry name" value="DD-peptidase/beta-lactamase superfamily"/>
    <property type="match status" value="1"/>
</dbReference>
<sequence>MSDVSGRGVWLKLSLDQELEWAPVGFSMKPMGKRRGVGIPQQKRTCDVQVKNEDLNSLQCKREDQSIREAAQGPMVLPPEPTQSCSIEVTTSSLSVMCATLANGGICPFNNQRIISTDNVRCVLSLMQSCGMYNLSGEFAHLVGIPGKAGVSGSVCLVVPGLLGIGMFSPKINNFSCSNRAYELCKGLMKMFAFHPFEDVGLSKNNARSKALGRAKEDSCPGHKAAVLVQNGYKLCRVDHFGRTALHVAAAASQKPVVRYVIERCLNIINKTDVFRASALHYRGAICQTPSSELHPIAILMRTLMKKCDAEKLVCTYWNICFSALCVPTTLACLDLSWTEAMAFDVATLESRLAAWWPPTSPPMTLHLRLTFVLLAGFYLNHVAQISIRKGFSHPNFLAAESFLIFFISTYTIRHLAGILYHTGGPDDVVVSVCDYHAEGPGFNSLRGQSWLKARLASRPLGV</sequence>
<comment type="caution">
    <text evidence="7">The sequence shown here is derived from an EMBL/GenBank/DDBJ whole genome shotgun (WGS) entry which is preliminary data.</text>
</comment>
<dbReference type="PROSITE" id="PS50088">
    <property type="entry name" value="ANK_REPEAT"/>
    <property type="match status" value="1"/>
</dbReference>
<evidence type="ECO:0000256" key="4">
    <source>
        <dbReference type="ARBA" id="ARBA00022801"/>
    </source>
</evidence>
<dbReference type="SUPFAM" id="SSF56601">
    <property type="entry name" value="beta-lactamase/transpeptidase-like"/>
    <property type="match status" value="1"/>
</dbReference>
<keyword evidence="4" id="KW-0378">Hydrolase</keyword>
<evidence type="ECO:0000256" key="6">
    <source>
        <dbReference type="PROSITE-ProRule" id="PRU00023"/>
    </source>
</evidence>
<protein>
    <recommendedName>
        <fullName evidence="3">glutaminase</fullName>
        <ecNumber evidence="3">3.5.1.2</ecNumber>
    </recommendedName>
</protein>
<comment type="similarity">
    <text evidence="1">Belongs to the glutaminase family.</text>
</comment>
<dbReference type="SUPFAM" id="SSF48403">
    <property type="entry name" value="Ankyrin repeat"/>
    <property type="match status" value="1"/>
</dbReference>
<dbReference type="InterPro" id="IPR036770">
    <property type="entry name" value="Ankyrin_rpt-contain_sf"/>
</dbReference>
<accession>A0ABD0YWX2</accession>
<dbReference type="Proteomes" id="UP001558652">
    <property type="component" value="Unassembled WGS sequence"/>
</dbReference>
<dbReference type="EMBL" id="JBFDAA010000001">
    <property type="protein sequence ID" value="KAL1140350.1"/>
    <property type="molecule type" value="Genomic_DNA"/>
</dbReference>
<evidence type="ECO:0000313" key="8">
    <source>
        <dbReference type="Proteomes" id="UP001558652"/>
    </source>
</evidence>
<dbReference type="EC" id="3.5.1.2" evidence="3"/>
<evidence type="ECO:0000256" key="5">
    <source>
        <dbReference type="ARBA" id="ARBA00049534"/>
    </source>
</evidence>
<organism evidence="7 8">
    <name type="scientific">Ranatra chinensis</name>
    <dbReference type="NCBI Taxonomy" id="642074"/>
    <lineage>
        <taxon>Eukaryota</taxon>
        <taxon>Metazoa</taxon>
        <taxon>Ecdysozoa</taxon>
        <taxon>Arthropoda</taxon>
        <taxon>Hexapoda</taxon>
        <taxon>Insecta</taxon>
        <taxon>Pterygota</taxon>
        <taxon>Neoptera</taxon>
        <taxon>Paraneoptera</taxon>
        <taxon>Hemiptera</taxon>
        <taxon>Heteroptera</taxon>
        <taxon>Panheteroptera</taxon>
        <taxon>Nepomorpha</taxon>
        <taxon>Nepidae</taxon>
        <taxon>Ranatrinae</taxon>
        <taxon>Ranatra</taxon>
    </lineage>
</organism>
<dbReference type="InterPro" id="IPR015868">
    <property type="entry name" value="Glutaminase"/>
</dbReference>
<dbReference type="InterPro" id="IPR002110">
    <property type="entry name" value="Ankyrin_rpt"/>
</dbReference>
<comment type="subunit">
    <text evidence="2">Homotetramer.</text>
</comment>
<dbReference type="GO" id="GO:0004359">
    <property type="term" value="F:glutaminase activity"/>
    <property type="evidence" value="ECO:0007669"/>
    <property type="project" value="UniProtKB-EC"/>
</dbReference>
<keyword evidence="8" id="KW-1185">Reference proteome</keyword>
<dbReference type="PANTHER" id="PTHR12544:SF29">
    <property type="entry name" value="GLUTAMINASE"/>
    <property type="match status" value="1"/>
</dbReference>
<dbReference type="Pfam" id="PF04960">
    <property type="entry name" value="Glutaminase"/>
    <property type="match status" value="1"/>
</dbReference>
<evidence type="ECO:0000256" key="1">
    <source>
        <dbReference type="ARBA" id="ARBA00011076"/>
    </source>
</evidence>
<feature type="repeat" description="ANK" evidence="6">
    <location>
        <begin position="241"/>
        <end position="273"/>
    </location>
</feature>
<dbReference type="Gene3D" id="1.25.40.20">
    <property type="entry name" value="Ankyrin repeat-containing domain"/>
    <property type="match status" value="1"/>
</dbReference>
<evidence type="ECO:0000313" key="7">
    <source>
        <dbReference type="EMBL" id="KAL1140350.1"/>
    </source>
</evidence>
<reference evidence="7 8" key="1">
    <citation type="submission" date="2024-07" db="EMBL/GenBank/DDBJ databases">
        <title>Chromosome-level genome assembly of the water stick insect Ranatra chinensis (Heteroptera: Nepidae).</title>
        <authorList>
            <person name="Liu X."/>
        </authorList>
    </citation>
    <scope>NUCLEOTIDE SEQUENCE [LARGE SCALE GENOMIC DNA]</scope>
    <source>
        <strain evidence="7">Cailab_2021Rc</strain>
        <tissue evidence="7">Muscle</tissue>
    </source>
</reference>
<comment type="catalytic activity">
    <reaction evidence="5">
        <text>L-glutamine + H2O = L-glutamate + NH4(+)</text>
        <dbReference type="Rhea" id="RHEA:15889"/>
        <dbReference type="ChEBI" id="CHEBI:15377"/>
        <dbReference type="ChEBI" id="CHEBI:28938"/>
        <dbReference type="ChEBI" id="CHEBI:29985"/>
        <dbReference type="ChEBI" id="CHEBI:58359"/>
        <dbReference type="EC" id="3.5.1.2"/>
    </reaction>
</comment>
<dbReference type="PANTHER" id="PTHR12544">
    <property type="entry name" value="GLUTAMINASE"/>
    <property type="match status" value="1"/>
</dbReference>
<proteinExistence type="inferred from homology"/>
<name>A0ABD0YWX2_9HEMI</name>
<keyword evidence="6" id="KW-0040">ANK repeat</keyword>
<evidence type="ECO:0000256" key="3">
    <source>
        <dbReference type="ARBA" id="ARBA00012918"/>
    </source>
</evidence>
<gene>
    <name evidence="7" type="ORF">AAG570_000282</name>
</gene>